<comment type="catalytic activity">
    <reaction evidence="42">
        <text>N,N-dimethylaniline + NADPH + O2 + H(+) = N,N-dimethylaniline N-oxide + NADP(+) + H2O</text>
        <dbReference type="Rhea" id="RHEA:24468"/>
        <dbReference type="ChEBI" id="CHEBI:15377"/>
        <dbReference type="ChEBI" id="CHEBI:15378"/>
        <dbReference type="ChEBI" id="CHEBI:15379"/>
        <dbReference type="ChEBI" id="CHEBI:16269"/>
        <dbReference type="ChEBI" id="CHEBI:17735"/>
        <dbReference type="ChEBI" id="CHEBI:57783"/>
        <dbReference type="ChEBI" id="CHEBI:58349"/>
        <dbReference type="EC" id="1.14.13.8"/>
    </reaction>
    <physiologicalReaction direction="left-to-right" evidence="42">
        <dbReference type="Rhea" id="RHEA:24469"/>
    </physiologicalReaction>
</comment>
<name>A0A7K8P8D6_COCCO</name>
<dbReference type="GO" id="GO:0034899">
    <property type="term" value="F:trimethylamine monooxygenase activity"/>
    <property type="evidence" value="ECO:0007669"/>
    <property type="project" value="UniProtKB-EC"/>
</dbReference>
<reference evidence="46 47" key="1">
    <citation type="submission" date="2019-09" db="EMBL/GenBank/DDBJ databases">
        <title>Bird 10,000 Genomes (B10K) Project - Family phase.</title>
        <authorList>
            <person name="Zhang G."/>
        </authorList>
    </citation>
    <scope>NUCLEOTIDE SEQUENCE [LARGE SCALE GENOMIC DNA]</scope>
    <source>
        <strain evidence="46">B10K-CU-031-03</strain>
        <tissue evidence="46">Muscle</tissue>
    </source>
</reference>
<keyword evidence="45" id="KW-0732">Signal</keyword>
<dbReference type="InterPro" id="IPR020946">
    <property type="entry name" value="Flavin_mOase-like"/>
</dbReference>
<evidence type="ECO:0000256" key="35">
    <source>
        <dbReference type="ARBA" id="ARBA00047864"/>
    </source>
</evidence>
<proteinExistence type="inferred from homology"/>
<dbReference type="EC" id="1.6.3.1" evidence="5"/>
<comment type="function">
    <text evidence="30">Broad spectrum monooxygenase that catalyzes the oxygenation of a wide variety of nitrogen- and sulfur-containing compounds including xenobiotics. Catalyzes the S-oxygenation of hypotaurine to produce taurine, an organic osmolyte involved in cell volume regulation as well as a variety of cytoprotective and developmental processes. In vitro, catalyzes the N-oxygenation of trimethylamine (TMA) to produce trimethylamine N-oxide (TMAO) and could therefore participate to the detoxification of this compound that is generated by the action of gut microbiota from dietary precursors such as choline, choline containing compounds, betaine or L-carnitine.</text>
</comment>
<evidence type="ECO:0000256" key="36">
    <source>
        <dbReference type="ARBA" id="ARBA00047977"/>
    </source>
</evidence>
<evidence type="ECO:0000256" key="44">
    <source>
        <dbReference type="SAM" id="Phobius"/>
    </source>
</evidence>
<keyword evidence="10" id="KW-0285">Flavoprotein</keyword>
<keyword evidence="47" id="KW-1185">Reference proteome</keyword>
<evidence type="ECO:0000256" key="34">
    <source>
        <dbReference type="ARBA" id="ARBA00047855"/>
    </source>
</evidence>
<evidence type="ECO:0000256" key="7">
    <source>
        <dbReference type="ARBA" id="ARBA00019213"/>
    </source>
</evidence>
<evidence type="ECO:0000256" key="40">
    <source>
        <dbReference type="ARBA" id="ARBA00048989"/>
    </source>
</evidence>
<evidence type="ECO:0000256" key="11">
    <source>
        <dbReference type="ARBA" id="ARBA00022692"/>
    </source>
</evidence>
<comment type="function">
    <text evidence="29">Acts as a Baeyer-Villiger monooxygenase on a broad range of substrates. Catalyzes the insertion of an oxygen atom into a carbon-carbon bond adjacent to a carbonyl, which converts ketones to esters. Active on diverse carbonyl compounds, whereas soft nucleophiles are mostly non- or poorly reactive. In contrast with other forms of FMO it is non- or poorly active on 'classical' substrates such as drugs, pesticides, and dietary components containing soft nucleophilic heteroatoms. Able to oxidize drug molecules bearing a carbonyl group on an aliphatic chain, such as nabumetone and pentoxifylline. Also, in the absence of substrates, shows slow but yet significant NADPH oxidase activity. Acts as a positive modulator of cholesterol biosynthesis as well as glucose homeostasis, promoting metabolic aging via pleiotropic effects.</text>
</comment>
<evidence type="ECO:0000256" key="14">
    <source>
        <dbReference type="ARBA" id="ARBA00022848"/>
    </source>
</evidence>
<evidence type="ECO:0000256" key="2">
    <source>
        <dbReference type="ARBA" id="ARBA00004389"/>
    </source>
</evidence>
<keyword evidence="16 44" id="KW-1133">Transmembrane helix</keyword>
<dbReference type="Gene3D" id="3.50.50.60">
    <property type="entry name" value="FAD/NAD(P)-binding domain"/>
    <property type="match status" value="1"/>
</dbReference>
<evidence type="ECO:0000256" key="41">
    <source>
        <dbReference type="ARBA" id="ARBA00048990"/>
    </source>
</evidence>
<dbReference type="GO" id="GO:0006629">
    <property type="term" value="P:lipid metabolic process"/>
    <property type="evidence" value="ECO:0007669"/>
    <property type="project" value="UniProtKB-KW"/>
</dbReference>
<comment type="subcellular location">
    <subcellularLocation>
        <location evidence="2">Endoplasmic reticulum membrane</location>
        <topology evidence="2">Single-pass membrane protein</topology>
    </subcellularLocation>
    <subcellularLocation>
        <location evidence="3">Microsome membrane</location>
    </subcellularLocation>
</comment>
<dbReference type="SUPFAM" id="SSF51905">
    <property type="entry name" value="FAD/NAD(P)-binding domain"/>
    <property type="match status" value="1"/>
</dbReference>
<evidence type="ECO:0000256" key="3">
    <source>
        <dbReference type="ARBA" id="ARBA00004524"/>
    </source>
</evidence>
<evidence type="ECO:0000256" key="42">
    <source>
        <dbReference type="ARBA" id="ARBA00049443"/>
    </source>
</evidence>
<evidence type="ECO:0000256" key="43">
    <source>
        <dbReference type="ARBA" id="ARBA00049475"/>
    </source>
</evidence>
<dbReference type="GO" id="GO:0050661">
    <property type="term" value="F:NADP binding"/>
    <property type="evidence" value="ECO:0007669"/>
    <property type="project" value="InterPro"/>
</dbReference>
<dbReference type="InterPro" id="IPR036188">
    <property type="entry name" value="FAD/NAD-bd_sf"/>
</dbReference>
<keyword evidence="14" id="KW-0492">Microsome</keyword>
<keyword evidence="12" id="KW-0256">Endoplasmic reticulum</keyword>
<feature type="signal peptide" evidence="45">
    <location>
        <begin position="1"/>
        <end position="18"/>
    </location>
</feature>
<dbReference type="EC" id="1.14.13.148" evidence="25"/>
<dbReference type="AlphaFoldDB" id="A0A7K8P8D6"/>
<evidence type="ECO:0000256" key="39">
    <source>
        <dbReference type="ARBA" id="ARBA00048459"/>
    </source>
</evidence>
<sequence>MAARRVAIIGAGASGLCALKCCLDEGLVPTCFERSGDIGGLWRFEEHPEEGRASIYRSVIINTSKEMMCFSDFPIPEDFPNYMHNSKIMEYFRMYAQHFDLLRHIRLRTSVCRVAKRPDFAATGQWEVVTESQGKQEVAVFDAVLVCTGHHTEAYLPLSTFPGLEKFAGWYLHSRDYKSPQSFLGKRVVVVGTGNSGIDIAVELSHIAKQVFLSTRRGTWLLHRVADGGYPFDFSYLSRFIQLVRSLLPHNASSLFLERKLNARFDHALYGLQPQHRILDQHPTINDDLPNRIIAGMVLLACQVGVKPNLLTLFLTDPKLALEVAFGPCTPYQYRLRGPGKWAGAREAILTQRQRMVRPLQTRAGDRPPRYSAVPHVFKVSFSIGLIVATLVYVLISP</sequence>
<evidence type="ECO:0000256" key="30">
    <source>
        <dbReference type="ARBA" id="ARBA00045957"/>
    </source>
</evidence>
<evidence type="ECO:0000256" key="32">
    <source>
        <dbReference type="ARBA" id="ARBA00047426"/>
    </source>
</evidence>
<keyword evidence="11 44" id="KW-0812">Transmembrane</keyword>
<comment type="catalytic activity">
    <reaction evidence="36">
        <text>hexan-3-one + NADPH + O2 + H(+) = ethyl butanoate + NADP(+) + H2O</text>
        <dbReference type="Rhea" id="RHEA:54844"/>
        <dbReference type="ChEBI" id="CHEBI:15377"/>
        <dbReference type="ChEBI" id="CHEBI:15378"/>
        <dbReference type="ChEBI" id="CHEBI:15379"/>
        <dbReference type="ChEBI" id="CHEBI:57783"/>
        <dbReference type="ChEBI" id="CHEBI:58349"/>
        <dbReference type="ChEBI" id="CHEBI:88764"/>
        <dbReference type="ChEBI" id="CHEBI:89891"/>
    </reaction>
    <physiologicalReaction direction="left-to-right" evidence="36">
        <dbReference type="Rhea" id="RHEA:54845"/>
    </physiologicalReaction>
</comment>
<feature type="non-terminal residue" evidence="46">
    <location>
        <position position="1"/>
    </location>
</feature>
<feature type="chain" id="PRO_5029586414" description="Flavin-containing monooxygenase 1" evidence="45">
    <location>
        <begin position="19"/>
        <end position="398"/>
    </location>
</feature>
<evidence type="ECO:0000256" key="33">
    <source>
        <dbReference type="ARBA" id="ARBA00047574"/>
    </source>
</evidence>
<evidence type="ECO:0000256" key="22">
    <source>
        <dbReference type="ARBA" id="ARBA00029728"/>
    </source>
</evidence>
<keyword evidence="17" id="KW-0560">Oxidoreductase</keyword>
<evidence type="ECO:0000313" key="46">
    <source>
        <dbReference type="EMBL" id="NXE75587.1"/>
    </source>
</evidence>
<keyword evidence="8" id="KW-0488">Methylation</keyword>
<dbReference type="GO" id="GO:0016174">
    <property type="term" value="F:NAD(P)H oxidase H2O2-forming activity"/>
    <property type="evidence" value="ECO:0007669"/>
    <property type="project" value="UniProtKB-EC"/>
</dbReference>
<evidence type="ECO:0000256" key="45">
    <source>
        <dbReference type="SAM" id="SignalP"/>
    </source>
</evidence>
<evidence type="ECO:0000256" key="8">
    <source>
        <dbReference type="ARBA" id="ARBA00022481"/>
    </source>
</evidence>
<comment type="similarity">
    <text evidence="4">Belongs to the FMO family.</text>
</comment>
<evidence type="ECO:0000256" key="37">
    <source>
        <dbReference type="ARBA" id="ARBA00048041"/>
    </source>
</evidence>
<dbReference type="PANTHER" id="PTHR23023">
    <property type="entry name" value="DIMETHYLANILINE MONOOXYGENASE"/>
    <property type="match status" value="1"/>
</dbReference>
<evidence type="ECO:0000256" key="38">
    <source>
        <dbReference type="ARBA" id="ARBA00048088"/>
    </source>
</evidence>
<evidence type="ECO:0000256" key="31">
    <source>
        <dbReference type="ARBA" id="ARBA00047338"/>
    </source>
</evidence>
<comment type="cofactor">
    <cofactor evidence="1">
        <name>FAD</name>
        <dbReference type="ChEBI" id="CHEBI:57692"/>
    </cofactor>
</comment>
<evidence type="ECO:0000256" key="1">
    <source>
        <dbReference type="ARBA" id="ARBA00001974"/>
    </source>
</evidence>
<dbReference type="GO" id="GO:0050660">
    <property type="term" value="F:flavin adenine dinucleotide binding"/>
    <property type="evidence" value="ECO:0007669"/>
    <property type="project" value="InterPro"/>
</dbReference>
<keyword evidence="18 46" id="KW-0503">Monooxygenase</keyword>
<evidence type="ECO:0000313" key="47">
    <source>
        <dbReference type="Proteomes" id="UP000525205"/>
    </source>
</evidence>
<comment type="catalytic activity">
    <reaction evidence="38">
        <text>trimethylamine + NADPH + O2 = trimethylamine N-oxide + NADP(+) + H2O</text>
        <dbReference type="Rhea" id="RHEA:31979"/>
        <dbReference type="ChEBI" id="CHEBI:15377"/>
        <dbReference type="ChEBI" id="CHEBI:15379"/>
        <dbReference type="ChEBI" id="CHEBI:15724"/>
        <dbReference type="ChEBI" id="CHEBI:57783"/>
        <dbReference type="ChEBI" id="CHEBI:58349"/>
        <dbReference type="ChEBI" id="CHEBI:58389"/>
        <dbReference type="EC" id="1.14.13.148"/>
    </reaction>
    <physiologicalReaction direction="left-to-right" evidence="38">
        <dbReference type="Rhea" id="RHEA:31980"/>
    </physiologicalReaction>
</comment>
<comment type="catalytic activity">
    <reaction evidence="31">
        <text>hypotaurine + NADH + O2 + H(+) = taurine + NAD(+) + H2O</text>
        <dbReference type="Rhea" id="RHEA:74111"/>
        <dbReference type="ChEBI" id="CHEBI:15377"/>
        <dbReference type="ChEBI" id="CHEBI:15378"/>
        <dbReference type="ChEBI" id="CHEBI:15379"/>
        <dbReference type="ChEBI" id="CHEBI:57540"/>
        <dbReference type="ChEBI" id="CHEBI:57853"/>
        <dbReference type="ChEBI" id="CHEBI:57945"/>
        <dbReference type="ChEBI" id="CHEBI:507393"/>
        <dbReference type="EC" id="1.14.13.8"/>
    </reaction>
    <physiologicalReaction direction="left-to-right" evidence="31">
        <dbReference type="Rhea" id="RHEA:74112"/>
    </physiologicalReaction>
</comment>
<dbReference type="InterPro" id="IPR050346">
    <property type="entry name" value="FMO-like"/>
</dbReference>
<keyword evidence="20 44" id="KW-0472">Membrane</keyword>
<dbReference type="InterPro" id="IPR002257">
    <property type="entry name" value="Flavin_mOase_5"/>
</dbReference>
<dbReference type="InterPro" id="IPR000960">
    <property type="entry name" value="Flavin_mOase"/>
</dbReference>
<evidence type="ECO:0000256" key="21">
    <source>
        <dbReference type="ARBA" id="ARBA00029725"/>
    </source>
</evidence>
<evidence type="ECO:0000256" key="18">
    <source>
        <dbReference type="ARBA" id="ARBA00023033"/>
    </source>
</evidence>
<protein>
    <recommendedName>
        <fullName evidence="26">Flavin-containing monooxygenase 1</fullName>
        <ecNumber evidence="25">1.14.13.148</ecNumber>
        <ecNumber evidence="6">1.14.13.8</ecNumber>
        <ecNumber evidence="5">1.6.3.1</ecNumber>
    </recommendedName>
    <alternativeName>
        <fullName evidence="28">Dimethylaniline monooxygenase [N-oxide-forming] 1</fullName>
    </alternativeName>
    <alternativeName>
        <fullName evidence="24">Dimethylaniline monooxygenase [N-oxide-forming] 5</fullName>
    </alternativeName>
    <alternativeName>
        <fullName evidence="21">Dimethylaniline oxidase 1</fullName>
    </alternativeName>
    <alternativeName>
        <fullName evidence="22">Dimethylaniline oxidase 5</fullName>
    </alternativeName>
    <alternativeName>
        <fullName evidence="7">Flavin-containing monooxygenase 5</fullName>
    </alternativeName>
    <alternativeName>
        <fullName evidence="23">NADPH oxidase</fullName>
    </alternativeName>
    <alternativeName>
        <fullName evidence="27">Trimethylamine monooxygenase</fullName>
    </alternativeName>
</protein>
<evidence type="ECO:0000256" key="4">
    <source>
        <dbReference type="ARBA" id="ARBA00009183"/>
    </source>
</evidence>
<evidence type="ECO:0000256" key="28">
    <source>
        <dbReference type="ARBA" id="ARBA00034561"/>
    </source>
</evidence>
<evidence type="ECO:0000256" key="26">
    <source>
        <dbReference type="ARBA" id="ARBA00034536"/>
    </source>
</evidence>
<dbReference type="PIRSF" id="PIRSF000332">
    <property type="entry name" value="FMO"/>
    <property type="match status" value="1"/>
</dbReference>
<keyword evidence="15" id="KW-0521">NADP</keyword>
<keyword evidence="13" id="KW-0274">FAD</keyword>
<evidence type="ECO:0000256" key="20">
    <source>
        <dbReference type="ARBA" id="ARBA00023136"/>
    </source>
</evidence>
<evidence type="ECO:0000256" key="29">
    <source>
        <dbReference type="ARBA" id="ARBA00045722"/>
    </source>
</evidence>
<dbReference type="EC" id="1.14.13.8" evidence="6"/>
<comment type="catalytic activity">
    <reaction evidence="40">
        <text>(2E)-geranial + NADPH + O2 + H(+) = (1E)-2,6-dimethylhepta-1,5-dien-1-yl formate + NADP(+) + H2O</text>
        <dbReference type="Rhea" id="RHEA:54860"/>
        <dbReference type="ChEBI" id="CHEBI:15377"/>
        <dbReference type="ChEBI" id="CHEBI:15378"/>
        <dbReference type="ChEBI" id="CHEBI:15379"/>
        <dbReference type="ChEBI" id="CHEBI:16980"/>
        <dbReference type="ChEBI" id="CHEBI:57783"/>
        <dbReference type="ChEBI" id="CHEBI:58349"/>
        <dbReference type="ChEBI" id="CHEBI:138375"/>
    </reaction>
    <physiologicalReaction direction="left-to-right" evidence="40">
        <dbReference type="Rhea" id="RHEA:54861"/>
    </physiologicalReaction>
</comment>
<evidence type="ECO:0000256" key="13">
    <source>
        <dbReference type="ARBA" id="ARBA00022827"/>
    </source>
</evidence>
<evidence type="ECO:0000256" key="6">
    <source>
        <dbReference type="ARBA" id="ARBA00012850"/>
    </source>
</evidence>
<dbReference type="FunFam" id="3.50.50.60:FF:000159">
    <property type="entry name" value="Dimethylaniline monooxygenase [N-oxide-forming]"/>
    <property type="match status" value="1"/>
</dbReference>
<evidence type="ECO:0000256" key="15">
    <source>
        <dbReference type="ARBA" id="ARBA00022857"/>
    </source>
</evidence>
<comment type="catalytic activity">
    <reaction evidence="39">
        <text>octan-3-one + NADPH + O2 + H(+) = ethyl hexanoate + NADP(+) + H2O</text>
        <dbReference type="Rhea" id="RHEA:54856"/>
        <dbReference type="ChEBI" id="CHEBI:15377"/>
        <dbReference type="ChEBI" id="CHEBI:15378"/>
        <dbReference type="ChEBI" id="CHEBI:15379"/>
        <dbReference type="ChEBI" id="CHEBI:57783"/>
        <dbReference type="ChEBI" id="CHEBI:58349"/>
        <dbReference type="ChEBI" id="CHEBI:80946"/>
        <dbReference type="ChEBI" id="CHEBI:86055"/>
    </reaction>
    <physiologicalReaction direction="left-to-right" evidence="39">
        <dbReference type="Rhea" id="RHEA:54857"/>
    </physiologicalReaction>
</comment>
<keyword evidence="9" id="KW-0597">Phosphoprotein</keyword>
<accession>A0A7K8P8D6</accession>
<comment type="catalytic activity">
    <reaction evidence="43">
        <text>octan-3-one + NADPH + O2 + H(+) = pentyl propanoate + NADP(+) + H2O</text>
        <dbReference type="Rhea" id="RHEA:54840"/>
        <dbReference type="ChEBI" id="CHEBI:15377"/>
        <dbReference type="ChEBI" id="CHEBI:15378"/>
        <dbReference type="ChEBI" id="CHEBI:15379"/>
        <dbReference type="ChEBI" id="CHEBI:57783"/>
        <dbReference type="ChEBI" id="CHEBI:58349"/>
        <dbReference type="ChEBI" id="CHEBI:80946"/>
        <dbReference type="ChEBI" id="CHEBI:87373"/>
    </reaction>
    <physiologicalReaction direction="left-to-right" evidence="43">
        <dbReference type="Rhea" id="RHEA:54841"/>
    </physiologicalReaction>
</comment>
<dbReference type="EMBL" id="VWPP01000083">
    <property type="protein sequence ID" value="NXE75587.1"/>
    <property type="molecule type" value="Genomic_DNA"/>
</dbReference>
<comment type="catalytic activity">
    <reaction evidence="35">
        <text>NADPH + O2 + H(+) = H2O2 + NADP(+)</text>
        <dbReference type="Rhea" id="RHEA:11260"/>
        <dbReference type="ChEBI" id="CHEBI:15378"/>
        <dbReference type="ChEBI" id="CHEBI:15379"/>
        <dbReference type="ChEBI" id="CHEBI:16240"/>
        <dbReference type="ChEBI" id="CHEBI:57783"/>
        <dbReference type="ChEBI" id="CHEBI:58349"/>
        <dbReference type="EC" id="1.6.3.1"/>
    </reaction>
    <physiologicalReaction direction="left-to-right" evidence="35">
        <dbReference type="Rhea" id="RHEA:11261"/>
    </physiologicalReaction>
</comment>
<comment type="catalytic activity">
    <reaction evidence="41">
        <text>heptan-4-one + NADPH + O2 + H(+) = propyl butanoate + NADP(+) + H2O</text>
        <dbReference type="Rhea" id="RHEA:54852"/>
        <dbReference type="ChEBI" id="CHEBI:15377"/>
        <dbReference type="ChEBI" id="CHEBI:15378"/>
        <dbReference type="ChEBI" id="CHEBI:15379"/>
        <dbReference type="ChEBI" id="CHEBI:57783"/>
        <dbReference type="ChEBI" id="CHEBI:58349"/>
        <dbReference type="ChEBI" id="CHEBI:89484"/>
        <dbReference type="ChEBI" id="CHEBI:89719"/>
    </reaction>
    <physiologicalReaction direction="left-to-right" evidence="41">
        <dbReference type="Rhea" id="RHEA:54853"/>
    </physiologicalReaction>
</comment>
<dbReference type="GO" id="GO:0005789">
    <property type="term" value="C:endoplasmic reticulum membrane"/>
    <property type="evidence" value="ECO:0007669"/>
    <property type="project" value="UniProtKB-SubCell"/>
</dbReference>
<comment type="caution">
    <text evidence="46">The sequence shown here is derived from an EMBL/GenBank/DDBJ whole genome shotgun (WGS) entry which is preliminary data.</text>
</comment>
<organism evidence="46 47">
    <name type="scientific">Cochlearius cochlearius</name>
    <name type="common">Boat-billed heron</name>
    <dbReference type="NCBI Taxonomy" id="110676"/>
    <lineage>
        <taxon>Eukaryota</taxon>
        <taxon>Metazoa</taxon>
        <taxon>Chordata</taxon>
        <taxon>Craniata</taxon>
        <taxon>Vertebrata</taxon>
        <taxon>Euteleostomi</taxon>
        <taxon>Archelosauria</taxon>
        <taxon>Archosauria</taxon>
        <taxon>Dinosauria</taxon>
        <taxon>Saurischia</taxon>
        <taxon>Theropoda</taxon>
        <taxon>Coelurosauria</taxon>
        <taxon>Aves</taxon>
        <taxon>Neognathae</taxon>
        <taxon>Neoaves</taxon>
        <taxon>Aequornithes</taxon>
        <taxon>Pelecaniformes</taxon>
        <taxon>Ardeidae</taxon>
        <taxon>Cochlearius</taxon>
    </lineage>
</organism>
<evidence type="ECO:0000256" key="9">
    <source>
        <dbReference type="ARBA" id="ARBA00022553"/>
    </source>
</evidence>
<comment type="catalytic activity">
    <reaction evidence="34">
        <text>sulcatone + NADPH + O2 + H(+) = 4-methylpent-3-en-1-yl acetate + NADP(+) + H2O</text>
        <dbReference type="Rhea" id="RHEA:54864"/>
        <dbReference type="ChEBI" id="CHEBI:15377"/>
        <dbReference type="ChEBI" id="CHEBI:15378"/>
        <dbReference type="ChEBI" id="CHEBI:15379"/>
        <dbReference type="ChEBI" id="CHEBI:16310"/>
        <dbReference type="ChEBI" id="CHEBI:57783"/>
        <dbReference type="ChEBI" id="CHEBI:58349"/>
        <dbReference type="ChEBI" id="CHEBI:138373"/>
    </reaction>
    <physiologicalReaction direction="left-to-right" evidence="34">
        <dbReference type="Rhea" id="RHEA:54865"/>
    </physiologicalReaction>
</comment>
<evidence type="ECO:0000256" key="19">
    <source>
        <dbReference type="ARBA" id="ARBA00023098"/>
    </source>
</evidence>
<evidence type="ECO:0000256" key="12">
    <source>
        <dbReference type="ARBA" id="ARBA00022824"/>
    </source>
</evidence>
<dbReference type="Proteomes" id="UP000525205">
    <property type="component" value="Unassembled WGS sequence"/>
</dbReference>
<comment type="catalytic activity">
    <reaction evidence="32">
        <text>hexan-3-one + NADPH + O2 + H(+) = propyl propanoate + NADP(+) + H2O</text>
        <dbReference type="Rhea" id="RHEA:54848"/>
        <dbReference type="ChEBI" id="CHEBI:15377"/>
        <dbReference type="ChEBI" id="CHEBI:15378"/>
        <dbReference type="ChEBI" id="CHEBI:15379"/>
        <dbReference type="ChEBI" id="CHEBI:57783"/>
        <dbReference type="ChEBI" id="CHEBI:58349"/>
        <dbReference type="ChEBI" id="CHEBI:89828"/>
        <dbReference type="ChEBI" id="CHEBI:89891"/>
    </reaction>
    <physiologicalReaction direction="left-to-right" evidence="32">
        <dbReference type="Rhea" id="RHEA:54849"/>
    </physiologicalReaction>
</comment>
<dbReference type="GO" id="GO:0004499">
    <property type="term" value="F:N,N-dimethylaniline monooxygenase activity"/>
    <property type="evidence" value="ECO:0007669"/>
    <property type="project" value="InterPro"/>
</dbReference>
<evidence type="ECO:0000256" key="17">
    <source>
        <dbReference type="ARBA" id="ARBA00023002"/>
    </source>
</evidence>
<feature type="transmembrane region" description="Helical" evidence="44">
    <location>
        <begin position="377"/>
        <end position="396"/>
    </location>
</feature>
<evidence type="ECO:0000256" key="16">
    <source>
        <dbReference type="ARBA" id="ARBA00022989"/>
    </source>
</evidence>
<evidence type="ECO:0000256" key="25">
    <source>
        <dbReference type="ARBA" id="ARBA00034528"/>
    </source>
</evidence>
<evidence type="ECO:0000256" key="23">
    <source>
        <dbReference type="ARBA" id="ARBA00033213"/>
    </source>
</evidence>
<comment type="catalytic activity">
    <reaction evidence="33">
        <text>heptan-2-one + NADPH + O2 + H(+) = pentyl acetate + NADP(+) + H2O</text>
        <dbReference type="Rhea" id="RHEA:54836"/>
        <dbReference type="ChEBI" id="CHEBI:5672"/>
        <dbReference type="ChEBI" id="CHEBI:15377"/>
        <dbReference type="ChEBI" id="CHEBI:15378"/>
        <dbReference type="ChEBI" id="CHEBI:15379"/>
        <dbReference type="ChEBI" id="CHEBI:57783"/>
        <dbReference type="ChEBI" id="CHEBI:58349"/>
        <dbReference type="ChEBI" id="CHEBI:87362"/>
    </reaction>
    <physiologicalReaction direction="left-to-right" evidence="33">
        <dbReference type="Rhea" id="RHEA:54837"/>
    </physiologicalReaction>
</comment>
<evidence type="ECO:0000256" key="24">
    <source>
        <dbReference type="ARBA" id="ARBA00033301"/>
    </source>
</evidence>
<dbReference type="Pfam" id="PF00743">
    <property type="entry name" value="FMO-like"/>
    <property type="match status" value="1"/>
</dbReference>
<dbReference type="PRINTS" id="PR01125">
    <property type="entry name" value="FMOXYGENASE5"/>
</dbReference>
<evidence type="ECO:0000256" key="5">
    <source>
        <dbReference type="ARBA" id="ARBA00012698"/>
    </source>
</evidence>
<gene>
    <name evidence="46" type="primary">Fmo5_0</name>
    <name evidence="46" type="ORF">COCCOC_R07476</name>
</gene>
<evidence type="ECO:0000256" key="10">
    <source>
        <dbReference type="ARBA" id="ARBA00022630"/>
    </source>
</evidence>
<comment type="catalytic activity">
    <reaction evidence="37">
        <text>hypotaurine + NADPH + O2 + H(+) = taurine + NADP(+) + H2O</text>
        <dbReference type="Rhea" id="RHEA:69819"/>
        <dbReference type="ChEBI" id="CHEBI:15377"/>
        <dbReference type="ChEBI" id="CHEBI:15378"/>
        <dbReference type="ChEBI" id="CHEBI:15379"/>
        <dbReference type="ChEBI" id="CHEBI:57783"/>
        <dbReference type="ChEBI" id="CHEBI:57853"/>
        <dbReference type="ChEBI" id="CHEBI:58349"/>
        <dbReference type="ChEBI" id="CHEBI:507393"/>
        <dbReference type="EC" id="1.14.13.8"/>
    </reaction>
    <physiologicalReaction direction="left-to-right" evidence="37">
        <dbReference type="Rhea" id="RHEA:69820"/>
    </physiologicalReaction>
</comment>
<dbReference type="PRINTS" id="PR00370">
    <property type="entry name" value="FMOXYGENASE"/>
</dbReference>
<keyword evidence="19" id="KW-0443">Lipid metabolism</keyword>
<feature type="non-terminal residue" evidence="46">
    <location>
        <position position="398"/>
    </location>
</feature>
<evidence type="ECO:0000256" key="27">
    <source>
        <dbReference type="ARBA" id="ARBA00034554"/>
    </source>
</evidence>